<dbReference type="AlphaFoldDB" id="A0A0A3YQ89"/>
<dbReference type="GO" id="GO:0016740">
    <property type="term" value="F:transferase activity"/>
    <property type="evidence" value="ECO:0007669"/>
    <property type="project" value="UniProtKB-KW"/>
</dbReference>
<protein>
    <submittedName>
        <fullName evidence="1">Acetyltransferase</fullName>
    </submittedName>
</protein>
<comment type="caution">
    <text evidence="1">The sequence shown here is derived from an EMBL/GenBank/DDBJ whole genome shotgun (WGS) entry which is preliminary data.</text>
</comment>
<dbReference type="Gene3D" id="2.160.10.10">
    <property type="entry name" value="Hexapeptide repeat proteins"/>
    <property type="match status" value="1"/>
</dbReference>
<dbReference type="InterPro" id="IPR047324">
    <property type="entry name" value="LbH_gamma_CA-like"/>
</dbReference>
<dbReference type="InterPro" id="IPR011004">
    <property type="entry name" value="Trimer_LpxA-like_sf"/>
</dbReference>
<gene>
    <name evidence="1" type="ORF">MA20_32230</name>
</gene>
<dbReference type="STRING" id="375.BKD09_RS21830"/>
<accession>A0A0A3YQ89</accession>
<reference evidence="1 2" key="1">
    <citation type="submission" date="2014-09" db="EMBL/GenBank/DDBJ databases">
        <title>Draft genome of Bradyrhizobium japonicum Is-34.</title>
        <authorList>
            <person name="Tsurumaru H."/>
            <person name="Yamakawa T."/>
            <person name="Hashimoto S."/>
            <person name="Okizaki K."/>
            <person name="Kanesaki Y."/>
            <person name="Yoshikawa H."/>
            <person name="Yajima S."/>
        </authorList>
    </citation>
    <scope>NUCLEOTIDE SEQUENCE [LARGE SCALE GENOMIC DNA]</scope>
    <source>
        <strain evidence="1 2">Is-34</strain>
    </source>
</reference>
<evidence type="ECO:0000313" key="2">
    <source>
        <dbReference type="Proteomes" id="UP000030377"/>
    </source>
</evidence>
<dbReference type="SUPFAM" id="SSF51161">
    <property type="entry name" value="Trimeric LpxA-like enzymes"/>
    <property type="match status" value="1"/>
</dbReference>
<dbReference type="PANTHER" id="PTHR13061:SF29">
    <property type="entry name" value="GAMMA CARBONIC ANHYDRASE-LIKE 1, MITOCHONDRIAL-RELATED"/>
    <property type="match status" value="1"/>
</dbReference>
<evidence type="ECO:0000313" key="1">
    <source>
        <dbReference type="EMBL" id="KGT75858.1"/>
    </source>
</evidence>
<dbReference type="eggNOG" id="COG0663">
    <property type="taxonomic scope" value="Bacteria"/>
</dbReference>
<dbReference type="CDD" id="cd04645">
    <property type="entry name" value="LbH_gamma_CA_like"/>
    <property type="match status" value="1"/>
</dbReference>
<proteinExistence type="predicted"/>
<dbReference type="Pfam" id="PF00132">
    <property type="entry name" value="Hexapep"/>
    <property type="match status" value="1"/>
</dbReference>
<dbReference type="EMBL" id="JRPN01000024">
    <property type="protein sequence ID" value="KGT75858.1"/>
    <property type="molecule type" value="Genomic_DNA"/>
</dbReference>
<organism evidence="1 2">
    <name type="scientific">Bradyrhizobium japonicum</name>
    <dbReference type="NCBI Taxonomy" id="375"/>
    <lineage>
        <taxon>Bacteria</taxon>
        <taxon>Pseudomonadati</taxon>
        <taxon>Pseudomonadota</taxon>
        <taxon>Alphaproteobacteria</taxon>
        <taxon>Hyphomicrobiales</taxon>
        <taxon>Nitrobacteraceae</taxon>
        <taxon>Bradyrhizobium</taxon>
    </lineage>
</organism>
<dbReference type="PANTHER" id="PTHR13061">
    <property type="entry name" value="DYNACTIN SUBUNIT P25"/>
    <property type="match status" value="1"/>
</dbReference>
<dbReference type="Proteomes" id="UP000030377">
    <property type="component" value="Unassembled WGS sequence"/>
</dbReference>
<dbReference type="InterPro" id="IPR050484">
    <property type="entry name" value="Transf_Hexapept/Carb_Anhydrase"/>
</dbReference>
<name>A0A0A3YQ89_BRAJP</name>
<sequence>MAIYELDGQAPDLPADGNYFIAETATVIGRVRLKPGASVWFGAVLRGDNEWIEIGEGANVQDGSTCHTDLGFPLVIGKNCTVGHNVILHGCTIEEGALVGMGSIVMNGAKIGRNSIVGAGSVITEGKEFPERSLIIGSPARVIRTLDDAQVQKMGSAARFYVANGPRFQKGLKRIG</sequence>
<keyword evidence="1" id="KW-0808">Transferase</keyword>
<dbReference type="InterPro" id="IPR001451">
    <property type="entry name" value="Hexapep"/>
</dbReference>
<dbReference type="RefSeq" id="WP_041958647.1">
    <property type="nucleotide sequence ID" value="NZ_CP081350.1"/>
</dbReference>